<keyword evidence="2" id="KW-0862">Zinc</keyword>
<organism evidence="8 9">
    <name type="scientific">Phialocephala subalpina</name>
    <dbReference type="NCBI Taxonomy" id="576137"/>
    <lineage>
        <taxon>Eukaryota</taxon>
        <taxon>Fungi</taxon>
        <taxon>Dikarya</taxon>
        <taxon>Ascomycota</taxon>
        <taxon>Pezizomycotina</taxon>
        <taxon>Leotiomycetes</taxon>
        <taxon>Helotiales</taxon>
        <taxon>Mollisiaceae</taxon>
        <taxon>Phialocephala</taxon>
        <taxon>Phialocephala fortinii species complex</taxon>
    </lineage>
</organism>
<dbReference type="GO" id="GO:0000981">
    <property type="term" value="F:DNA-binding transcription factor activity, RNA polymerase II-specific"/>
    <property type="evidence" value="ECO:0007669"/>
    <property type="project" value="InterPro"/>
</dbReference>
<dbReference type="PROSITE" id="PS00463">
    <property type="entry name" value="ZN2_CY6_FUNGAL_1"/>
    <property type="match status" value="1"/>
</dbReference>
<evidence type="ECO:0000256" key="5">
    <source>
        <dbReference type="ARBA" id="ARBA00023163"/>
    </source>
</evidence>
<dbReference type="GO" id="GO:0003677">
    <property type="term" value="F:DNA binding"/>
    <property type="evidence" value="ECO:0007669"/>
    <property type="project" value="UniProtKB-KW"/>
</dbReference>
<dbReference type="CDD" id="cd00067">
    <property type="entry name" value="GAL4"/>
    <property type="match status" value="1"/>
</dbReference>
<keyword evidence="4" id="KW-0238">DNA-binding</keyword>
<dbReference type="Proteomes" id="UP000184330">
    <property type="component" value="Unassembled WGS sequence"/>
</dbReference>
<proteinExistence type="predicted"/>
<dbReference type="PROSITE" id="PS50048">
    <property type="entry name" value="ZN2_CY6_FUNGAL_2"/>
    <property type="match status" value="1"/>
</dbReference>
<dbReference type="PANTHER" id="PTHR36206:SF4">
    <property type="entry name" value="HYPOTHETICAL CONSERVED PROTEIN (EUROFUNG)-RELATED"/>
    <property type="match status" value="1"/>
</dbReference>
<dbReference type="PANTHER" id="PTHR36206">
    <property type="entry name" value="ASPERCRYPTIN BIOSYNTHESIS CLUSTER-SPECIFIC TRANSCRIPTION REGULATOR ATNN-RELATED"/>
    <property type="match status" value="1"/>
</dbReference>
<evidence type="ECO:0000256" key="6">
    <source>
        <dbReference type="ARBA" id="ARBA00023242"/>
    </source>
</evidence>
<evidence type="ECO:0000256" key="1">
    <source>
        <dbReference type="ARBA" id="ARBA00022723"/>
    </source>
</evidence>
<dbReference type="InterPro" id="IPR001138">
    <property type="entry name" value="Zn2Cys6_DnaBD"/>
</dbReference>
<gene>
    <name evidence="8" type="ORF">PAC_12530</name>
</gene>
<evidence type="ECO:0000256" key="2">
    <source>
        <dbReference type="ARBA" id="ARBA00022833"/>
    </source>
</evidence>
<feature type="domain" description="Zn(2)-C6 fungal-type" evidence="7">
    <location>
        <begin position="22"/>
        <end position="50"/>
    </location>
</feature>
<sequence>MDATPITKIKLSRTSTPRSKGGCITCKNRRLKCDEGKPACTRCIKTNLVCAGYAPPNRLYGQGDRGSLRPHVLKPKASRPSPRLQTTASSLRFMAPSSIYLGESEIDNRYFRHFQQTAAIGLDGTWGWYLWNQVMLQNSHQESFIWHSIIAIGALLKSYDTAYSMGVHPHSVIVPEKAKLHRDFAMLKYDTAVKLLQKAVCAGTANPRQALFGCIFIVSFEMLVGNRHLAIKHAQSGILMLQEWRAQKFALEKKQSPLLFPAPLTIEDEIVEAIQNLDIQITTLMDDRSLAHHAEMMNGYCIAIATLPTTFASIREAQIYLNHVVRRICHFIAMAQSSSESITPTKKFDSEPPGQISSITSMDIYSTPYFKVTDAVRTQHVQFATEIANWMRAFAPLFEKLCAKKEDEEAPFNCAYNAAAMMQMQAIATTILTAGIVIRNEMEYDIFNPQFRALVDLASVVVKLRQQRKKENTWAGGFWIDIGITPQLFVVVTRCRDPVIRRRAIKLLEEWYIESSWDPRLIAQIGLFLMEVEEEAVVDIDCVGGNKVIIPEAARAAFSRISEDSGKGWVLMQCVLKNGGVDGGPVWKEKFIKW</sequence>
<keyword evidence="9" id="KW-1185">Reference proteome</keyword>
<name>A0A1L7XC91_9HELO</name>
<dbReference type="OrthoDB" id="3172332at2759"/>
<protein>
    <recommendedName>
        <fullName evidence="7">Zn(2)-C6 fungal-type domain-containing protein</fullName>
    </recommendedName>
</protein>
<accession>A0A1L7XC91</accession>
<evidence type="ECO:0000313" key="9">
    <source>
        <dbReference type="Proteomes" id="UP000184330"/>
    </source>
</evidence>
<keyword evidence="6" id="KW-0539">Nucleus</keyword>
<dbReference type="AlphaFoldDB" id="A0A1L7XC91"/>
<keyword evidence="1" id="KW-0479">Metal-binding</keyword>
<keyword evidence="5" id="KW-0804">Transcription</keyword>
<evidence type="ECO:0000259" key="7">
    <source>
        <dbReference type="PROSITE" id="PS50048"/>
    </source>
</evidence>
<evidence type="ECO:0000313" key="8">
    <source>
        <dbReference type="EMBL" id="CZR62633.1"/>
    </source>
</evidence>
<dbReference type="SUPFAM" id="SSF57701">
    <property type="entry name" value="Zn2/Cys6 DNA-binding domain"/>
    <property type="match status" value="1"/>
</dbReference>
<evidence type="ECO:0000256" key="3">
    <source>
        <dbReference type="ARBA" id="ARBA00023015"/>
    </source>
</evidence>
<dbReference type="EMBL" id="FJOG01000021">
    <property type="protein sequence ID" value="CZR62633.1"/>
    <property type="molecule type" value="Genomic_DNA"/>
</dbReference>
<dbReference type="InterPro" id="IPR036864">
    <property type="entry name" value="Zn2-C6_fun-type_DNA-bd_sf"/>
</dbReference>
<dbReference type="Pfam" id="PF00172">
    <property type="entry name" value="Zn_clus"/>
    <property type="match status" value="1"/>
</dbReference>
<dbReference type="Gene3D" id="4.10.240.10">
    <property type="entry name" value="Zn(2)-C6 fungal-type DNA-binding domain"/>
    <property type="match status" value="1"/>
</dbReference>
<reference evidence="8 9" key="1">
    <citation type="submission" date="2016-03" db="EMBL/GenBank/DDBJ databases">
        <authorList>
            <person name="Ploux O."/>
        </authorList>
    </citation>
    <scope>NUCLEOTIDE SEQUENCE [LARGE SCALE GENOMIC DNA]</scope>
    <source>
        <strain evidence="8 9">UAMH 11012</strain>
    </source>
</reference>
<dbReference type="SMART" id="SM00066">
    <property type="entry name" value="GAL4"/>
    <property type="match status" value="1"/>
</dbReference>
<keyword evidence="3" id="KW-0805">Transcription regulation</keyword>
<evidence type="ECO:0000256" key="4">
    <source>
        <dbReference type="ARBA" id="ARBA00023125"/>
    </source>
</evidence>
<dbReference type="STRING" id="576137.A0A1L7XC91"/>
<dbReference type="InterPro" id="IPR052360">
    <property type="entry name" value="Transcr_Regulatory_Proteins"/>
</dbReference>
<dbReference type="GO" id="GO:0008270">
    <property type="term" value="F:zinc ion binding"/>
    <property type="evidence" value="ECO:0007669"/>
    <property type="project" value="InterPro"/>
</dbReference>